<dbReference type="Proteomes" id="UP000646548">
    <property type="component" value="Unassembled WGS sequence"/>
</dbReference>
<feature type="region of interest" description="Disordered" evidence="1">
    <location>
        <begin position="1"/>
        <end position="58"/>
    </location>
</feature>
<dbReference type="EMBL" id="WKFB01000143">
    <property type="protein sequence ID" value="KAF6734109.1"/>
    <property type="molecule type" value="Genomic_DNA"/>
</dbReference>
<evidence type="ECO:0000256" key="1">
    <source>
        <dbReference type="SAM" id="MobiDB-lite"/>
    </source>
</evidence>
<gene>
    <name evidence="2" type="ORF">FQA47_011486</name>
</gene>
<name>A0A834KWB8_ORYME</name>
<feature type="compositionally biased region" description="Polar residues" evidence="1">
    <location>
        <begin position="1"/>
        <end position="11"/>
    </location>
</feature>
<proteinExistence type="predicted"/>
<dbReference type="AlphaFoldDB" id="A0A834KWB8"/>
<evidence type="ECO:0000313" key="3">
    <source>
        <dbReference type="Proteomes" id="UP000646548"/>
    </source>
</evidence>
<evidence type="ECO:0000313" key="2">
    <source>
        <dbReference type="EMBL" id="KAF6734109.1"/>
    </source>
</evidence>
<accession>A0A834KWB8</accession>
<reference evidence="2" key="1">
    <citation type="journal article" name="BMC Genomics">
        <title>Long-read sequencing and de novo genome assembly of marine medaka (Oryzias melastigma).</title>
        <authorList>
            <person name="Liang P."/>
            <person name="Saqib H.S.A."/>
            <person name="Ni X."/>
            <person name="Shen Y."/>
        </authorList>
    </citation>
    <scope>NUCLEOTIDE SEQUENCE</scope>
    <source>
        <strain evidence="2">Bigg-433</strain>
    </source>
</reference>
<protein>
    <submittedName>
        <fullName evidence="2">Uncharacterized protein</fullName>
    </submittedName>
</protein>
<sequence length="91" mass="9983">MEQRPKQTNSAPGGAAAYRPPSFQGDVLPQEEVELVEEPHPDPRVPLPLPASTTQHRGGALRLRVTPLRDLIPHGPALRWIRGGRTTPVSR</sequence>
<organism evidence="2 3">
    <name type="scientific">Oryzias melastigma</name>
    <name type="common">Marine medaka</name>
    <dbReference type="NCBI Taxonomy" id="30732"/>
    <lineage>
        <taxon>Eukaryota</taxon>
        <taxon>Metazoa</taxon>
        <taxon>Chordata</taxon>
        <taxon>Craniata</taxon>
        <taxon>Vertebrata</taxon>
        <taxon>Euteleostomi</taxon>
        <taxon>Actinopterygii</taxon>
        <taxon>Neopterygii</taxon>
        <taxon>Teleostei</taxon>
        <taxon>Neoteleostei</taxon>
        <taxon>Acanthomorphata</taxon>
        <taxon>Ovalentaria</taxon>
        <taxon>Atherinomorphae</taxon>
        <taxon>Beloniformes</taxon>
        <taxon>Adrianichthyidae</taxon>
        <taxon>Oryziinae</taxon>
        <taxon>Oryzias</taxon>
    </lineage>
</organism>
<comment type="caution">
    <text evidence="2">The sequence shown here is derived from an EMBL/GenBank/DDBJ whole genome shotgun (WGS) entry which is preliminary data.</text>
</comment>